<gene>
    <name evidence="2" type="ORF">POVWA1_086500</name>
    <name evidence="1" type="ORF">POVWA2_000200</name>
</gene>
<dbReference type="Proteomes" id="UP000078550">
    <property type="component" value="Unassembled WGS sequence"/>
</dbReference>
<dbReference type="AlphaFoldDB" id="A0A1A8YGL6"/>
<dbReference type="EMBL" id="FLRD01001794">
    <property type="protein sequence ID" value="SBT58247.1"/>
    <property type="molecule type" value="Genomic_DNA"/>
</dbReference>
<organism evidence="1 3">
    <name type="scientific">Plasmodium ovale wallikeri</name>
    <dbReference type="NCBI Taxonomy" id="864142"/>
    <lineage>
        <taxon>Eukaryota</taxon>
        <taxon>Sar</taxon>
        <taxon>Alveolata</taxon>
        <taxon>Apicomplexa</taxon>
        <taxon>Aconoidasida</taxon>
        <taxon>Haemosporida</taxon>
        <taxon>Plasmodiidae</taxon>
        <taxon>Plasmodium</taxon>
        <taxon>Plasmodium (Plasmodium)</taxon>
    </lineage>
</organism>
<protein>
    <submittedName>
        <fullName evidence="1">PIR Superfamily Protein</fullName>
    </submittedName>
</protein>
<reference evidence="1" key="2">
    <citation type="submission" date="2016-05" db="EMBL/GenBank/DDBJ databases">
        <authorList>
            <person name="Lavstsen T."/>
            <person name="Jespersen J.S."/>
        </authorList>
    </citation>
    <scope>NUCLEOTIDE SEQUENCE [LARGE SCALE GENOMIC DNA]</scope>
</reference>
<dbReference type="Proteomes" id="UP000078555">
    <property type="component" value="Unassembled WGS sequence"/>
</dbReference>
<evidence type="ECO:0000313" key="2">
    <source>
        <dbReference type="EMBL" id="SBT58247.1"/>
    </source>
</evidence>
<accession>A0A1A8YGL6</accession>
<reference evidence="3 4" key="1">
    <citation type="submission" date="2016-05" db="EMBL/GenBank/DDBJ databases">
        <authorList>
            <person name="Naeem Raeece"/>
        </authorList>
    </citation>
    <scope>NUCLEOTIDE SEQUENCE [LARGE SCALE GENOMIC DNA]</scope>
</reference>
<name>A0A1A8YGL6_PLAOA</name>
<dbReference type="EMBL" id="FLRE01000001">
    <property type="protein sequence ID" value="SBT30685.1"/>
    <property type="molecule type" value="Genomic_DNA"/>
</dbReference>
<proteinExistence type="predicted"/>
<evidence type="ECO:0000313" key="4">
    <source>
        <dbReference type="Proteomes" id="UP000078555"/>
    </source>
</evidence>
<evidence type="ECO:0000313" key="3">
    <source>
        <dbReference type="Proteomes" id="UP000078550"/>
    </source>
</evidence>
<evidence type="ECO:0000313" key="1">
    <source>
        <dbReference type="EMBL" id="SBT30685.1"/>
    </source>
</evidence>
<keyword evidence="4" id="KW-1185">Reference proteome</keyword>
<sequence>MADDYEYGVVKDFVKYRNILENSGYNYNLGETNDPIVNRCKQIVPRGREDGFYITDLCIKLNKYLKTYSDYNKYNTEHCEYLNYWLNEVYNKNKTHSLYKEILDSKNPLNIFDSTITYINTYMSKLHHIREDIFKRIETLYKLYDEYILLITKKENNKPNNELCNHAKNISSEFNNSIHECSDNEYNKYCMELQILKERYEYKIPTEMCPNVPPLNSLPEKYKIKISSYSQDYLSDENDSYSAGDITALVGKIFGGCIGLLLLYKVTPLNSLFSFRKQKKKRDWNNLDEEVYDNYAYNYGDSHGNNYGNSYGDSHGNNYGNSYGDNYGNNYEYSYGENYGNNYGYNYENEEIMPNNRRHNIRYY</sequence>